<keyword evidence="1" id="KW-0805">Transcription regulation</keyword>
<dbReference type="InterPro" id="IPR009057">
    <property type="entry name" value="Homeodomain-like_sf"/>
</dbReference>
<dbReference type="InterPro" id="IPR037923">
    <property type="entry name" value="HTH-like"/>
</dbReference>
<feature type="domain" description="HTH araC/xylS-type" evidence="4">
    <location>
        <begin position="176"/>
        <end position="274"/>
    </location>
</feature>
<evidence type="ECO:0000256" key="3">
    <source>
        <dbReference type="ARBA" id="ARBA00023163"/>
    </source>
</evidence>
<evidence type="ECO:0000259" key="4">
    <source>
        <dbReference type="PROSITE" id="PS01124"/>
    </source>
</evidence>
<dbReference type="Proteomes" id="UP000179243">
    <property type="component" value="Unassembled WGS sequence"/>
</dbReference>
<dbReference type="Pfam" id="PF12833">
    <property type="entry name" value="HTH_18"/>
    <property type="match status" value="1"/>
</dbReference>
<dbReference type="SUPFAM" id="SSF46689">
    <property type="entry name" value="Homeodomain-like"/>
    <property type="match status" value="2"/>
</dbReference>
<dbReference type="InterPro" id="IPR003313">
    <property type="entry name" value="AraC-bd"/>
</dbReference>
<dbReference type="SMART" id="SM00342">
    <property type="entry name" value="HTH_ARAC"/>
    <property type="match status" value="1"/>
</dbReference>
<evidence type="ECO:0000256" key="2">
    <source>
        <dbReference type="ARBA" id="ARBA00023125"/>
    </source>
</evidence>
<evidence type="ECO:0000313" key="6">
    <source>
        <dbReference type="Proteomes" id="UP000179243"/>
    </source>
</evidence>
<protein>
    <recommendedName>
        <fullName evidence="4">HTH araC/xylS-type domain-containing protein</fullName>
    </recommendedName>
</protein>
<organism evidence="5 6">
    <name type="scientific">Candidatus Raymondbacteria bacterium RIFOXYD12_FULL_49_13</name>
    <dbReference type="NCBI Taxonomy" id="1817890"/>
    <lineage>
        <taxon>Bacteria</taxon>
        <taxon>Raymondiibacteriota</taxon>
    </lineage>
</organism>
<evidence type="ECO:0000313" key="5">
    <source>
        <dbReference type="EMBL" id="OGK02977.1"/>
    </source>
</evidence>
<dbReference type="GO" id="GO:0003700">
    <property type="term" value="F:DNA-binding transcription factor activity"/>
    <property type="evidence" value="ECO:0007669"/>
    <property type="project" value="InterPro"/>
</dbReference>
<evidence type="ECO:0000256" key="1">
    <source>
        <dbReference type="ARBA" id="ARBA00023015"/>
    </source>
</evidence>
<comment type="caution">
    <text evidence="5">The sequence shown here is derived from an EMBL/GenBank/DDBJ whole genome shotgun (WGS) entry which is preliminary data.</text>
</comment>
<dbReference type="PROSITE" id="PS00041">
    <property type="entry name" value="HTH_ARAC_FAMILY_1"/>
    <property type="match status" value="1"/>
</dbReference>
<accession>A0A1F7F8W6</accession>
<dbReference type="AlphaFoldDB" id="A0A1F7F8W6"/>
<dbReference type="InterPro" id="IPR018062">
    <property type="entry name" value="HTH_AraC-typ_CS"/>
</dbReference>
<dbReference type="Pfam" id="PF02311">
    <property type="entry name" value="AraC_binding"/>
    <property type="match status" value="1"/>
</dbReference>
<dbReference type="PANTHER" id="PTHR43280">
    <property type="entry name" value="ARAC-FAMILY TRANSCRIPTIONAL REGULATOR"/>
    <property type="match status" value="1"/>
</dbReference>
<keyword evidence="3" id="KW-0804">Transcription</keyword>
<dbReference type="SUPFAM" id="SSF51215">
    <property type="entry name" value="Regulatory protein AraC"/>
    <property type="match status" value="1"/>
</dbReference>
<keyword evidence="2" id="KW-0238">DNA-binding</keyword>
<gene>
    <name evidence="5" type="ORF">A2519_06435</name>
</gene>
<sequence length="279" mass="32044">MKNIRMRETSFRSSGEDRNAAVFDVFISGVSYCDGTYYIKRNKSDVCVFEYIRQGQGTIIINGQQFFPKQGDVYILHKGSDHEYFSDKKNPWIKYWFNVKGELVEQLVSVYGLQHVYHIENCPLRKTFEKGLAIAGRKDMARQEINGKLSLVIHEIIMKAAAHCRSAEPEHSEPVLRMKLLLEDRVEGKVTIKDIAAAAGRSTSQAIRIFKKEIGFTPYDFFLQKKVEAAKIYLLHTGMSIKEIALKLQFADEYYFSNFFKQKTGIAPSQYKIAGDRPL</sequence>
<name>A0A1F7F8W6_UNCRA</name>
<dbReference type="Gene3D" id="1.10.10.60">
    <property type="entry name" value="Homeodomain-like"/>
    <property type="match status" value="2"/>
</dbReference>
<proteinExistence type="predicted"/>
<dbReference type="PROSITE" id="PS01124">
    <property type="entry name" value="HTH_ARAC_FAMILY_2"/>
    <property type="match status" value="1"/>
</dbReference>
<dbReference type="EMBL" id="MFYX01000099">
    <property type="protein sequence ID" value="OGK02977.1"/>
    <property type="molecule type" value="Genomic_DNA"/>
</dbReference>
<dbReference type="PANTHER" id="PTHR43280:SF2">
    <property type="entry name" value="HTH-TYPE TRANSCRIPTIONAL REGULATOR EXSA"/>
    <property type="match status" value="1"/>
</dbReference>
<reference evidence="5 6" key="1">
    <citation type="journal article" date="2016" name="Nat. Commun.">
        <title>Thousands of microbial genomes shed light on interconnected biogeochemical processes in an aquifer system.</title>
        <authorList>
            <person name="Anantharaman K."/>
            <person name="Brown C.T."/>
            <person name="Hug L.A."/>
            <person name="Sharon I."/>
            <person name="Castelle C.J."/>
            <person name="Probst A.J."/>
            <person name="Thomas B.C."/>
            <person name="Singh A."/>
            <person name="Wilkins M.J."/>
            <person name="Karaoz U."/>
            <person name="Brodie E.L."/>
            <person name="Williams K.H."/>
            <person name="Hubbard S.S."/>
            <person name="Banfield J.F."/>
        </authorList>
    </citation>
    <scope>NUCLEOTIDE SEQUENCE [LARGE SCALE GENOMIC DNA]</scope>
</reference>
<dbReference type="InterPro" id="IPR018060">
    <property type="entry name" value="HTH_AraC"/>
</dbReference>
<dbReference type="GO" id="GO:0043565">
    <property type="term" value="F:sequence-specific DNA binding"/>
    <property type="evidence" value="ECO:0007669"/>
    <property type="project" value="InterPro"/>
</dbReference>